<keyword evidence="2" id="KW-1185">Reference proteome</keyword>
<gene>
    <name evidence="1" type="ORF">GCM10017653_47780</name>
</gene>
<evidence type="ECO:0000313" key="2">
    <source>
        <dbReference type="Proteomes" id="UP001143330"/>
    </source>
</evidence>
<proteinExistence type="predicted"/>
<accession>A0A9W6K491</accession>
<evidence type="ECO:0000313" key="1">
    <source>
        <dbReference type="EMBL" id="GLK86708.1"/>
    </source>
</evidence>
<sequence>MPSEQQPAEQQPIVITDADVDEAIAACGGDARETVRTLLIAGQFMEVALEAAKQEASWGYVRGRPSRHLKEGAGS</sequence>
<dbReference type="RefSeq" id="WP_213363740.1">
    <property type="nucleotide sequence ID" value="NZ_BSFM01000021.1"/>
</dbReference>
<dbReference type="Proteomes" id="UP001143330">
    <property type="component" value="Unassembled WGS sequence"/>
</dbReference>
<protein>
    <submittedName>
        <fullName evidence="1">Uncharacterized protein</fullName>
    </submittedName>
</protein>
<dbReference type="AlphaFoldDB" id="A0A9W6K491"/>
<name>A0A9W6K491_9HYPH</name>
<reference evidence="1" key="1">
    <citation type="journal article" date="2014" name="Int. J. Syst. Evol. Microbiol.">
        <title>Complete genome sequence of Corynebacterium casei LMG S-19264T (=DSM 44701T), isolated from a smear-ripened cheese.</title>
        <authorList>
            <consortium name="US DOE Joint Genome Institute (JGI-PGF)"/>
            <person name="Walter F."/>
            <person name="Albersmeier A."/>
            <person name="Kalinowski J."/>
            <person name="Ruckert C."/>
        </authorList>
    </citation>
    <scope>NUCLEOTIDE SEQUENCE</scope>
    <source>
        <strain evidence="1">VKM B-2789</strain>
    </source>
</reference>
<reference evidence="1" key="2">
    <citation type="submission" date="2023-01" db="EMBL/GenBank/DDBJ databases">
        <authorList>
            <person name="Sun Q."/>
            <person name="Evtushenko L."/>
        </authorList>
    </citation>
    <scope>NUCLEOTIDE SEQUENCE</scope>
    <source>
        <strain evidence="1">VKM B-2789</strain>
    </source>
</reference>
<organism evidence="1 2">
    <name type="scientific">Ancylobacter defluvii</name>
    <dbReference type="NCBI Taxonomy" id="1282440"/>
    <lineage>
        <taxon>Bacteria</taxon>
        <taxon>Pseudomonadati</taxon>
        <taxon>Pseudomonadota</taxon>
        <taxon>Alphaproteobacteria</taxon>
        <taxon>Hyphomicrobiales</taxon>
        <taxon>Xanthobacteraceae</taxon>
        <taxon>Ancylobacter</taxon>
    </lineage>
</organism>
<dbReference type="EMBL" id="BSFM01000021">
    <property type="protein sequence ID" value="GLK86708.1"/>
    <property type="molecule type" value="Genomic_DNA"/>
</dbReference>
<comment type="caution">
    <text evidence="1">The sequence shown here is derived from an EMBL/GenBank/DDBJ whole genome shotgun (WGS) entry which is preliminary data.</text>
</comment>